<feature type="non-terminal residue" evidence="2">
    <location>
        <position position="1"/>
    </location>
</feature>
<protein>
    <submittedName>
        <fullName evidence="2">Uncharacterized protein</fullName>
    </submittedName>
</protein>
<evidence type="ECO:0000256" key="1">
    <source>
        <dbReference type="SAM" id="MobiDB-lite"/>
    </source>
</evidence>
<keyword evidence="3" id="KW-1185">Reference proteome</keyword>
<dbReference type="EMBL" id="NHYD01003969">
    <property type="protein sequence ID" value="PPQ67793.1"/>
    <property type="molecule type" value="Genomic_DNA"/>
</dbReference>
<accession>A0A409VNG6</accession>
<feature type="region of interest" description="Disordered" evidence="1">
    <location>
        <begin position="1"/>
        <end position="20"/>
    </location>
</feature>
<organism evidence="2 3">
    <name type="scientific">Psilocybe cyanescens</name>
    <dbReference type="NCBI Taxonomy" id="93625"/>
    <lineage>
        <taxon>Eukaryota</taxon>
        <taxon>Fungi</taxon>
        <taxon>Dikarya</taxon>
        <taxon>Basidiomycota</taxon>
        <taxon>Agaricomycotina</taxon>
        <taxon>Agaricomycetes</taxon>
        <taxon>Agaricomycetidae</taxon>
        <taxon>Agaricales</taxon>
        <taxon>Agaricineae</taxon>
        <taxon>Strophariaceae</taxon>
        <taxon>Psilocybe</taxon>
    </lineage>
</organism>
<name>A0A409VNG6_PSICY</name>
<evidence type="ECO:0000313" key="3">
    <source>
        <dbReference type="Proteomes" id="UP000283269"/>
    </source>
</evidence>
<dbReference type="STRING" id="93625.A0A409VNG6"/>
<comment type="caution">
    <text evidence="2">The sequence shown here is derived from an EMBL/GenBank/DDBJ whole genome shotgun (WGS) entry which is preliminary data.</text>
</comment>
<dbReference type="OrthoDB" id="3221235at2759"/>
<dbReference type="AlphaFoldDB" id="A0A409VNG6"/>
<dbReference type="Gene3D" id="1.20.1280.50">
    <property type="match status" value="1"/>
</dbReference>
<proteinExistence type="predicted"/>
<dbReference type="Proteomes" id="UP000283269">
    <property type="component" value="Unassembled WGS sequence"/>
</dbReference>
<dbReference type="InParanoid" id="A0A409VNG6"/>
<sequence length="235" mass="27246">IKLQASRRAQPWSKYSGPSPQRRPFGLNIDFKLTDLLKHNYAPAEEIVTNVKNLLAQPMKRLEEIQAEIERHERMLDALRREHITVMESMVDYNTIISPVRRLPDDILLAIFYQCLPAHRNPVMSSSEAPMLLTHVCSTWRSLVLASPQMWARIHITFSDEDRLVQPNQLPSTDRHASADLDTVKAMQSRCDRVEEWLSFSQACPLSISIHYESRTWHSQIDETDDLTLKLFKTI</sequence>
<reference evidence="2 3" key="1">
    <citation type="journal article" date="2018" name="Evol. Lett.">
        <title>Horizontal gene cluster transfer increased hallucinogenic mushroom diversity.</title>
        <authorList>
            <person name="Reynolds H.T."/>
            <person name="Vijayakumar V."/>
            <person name="Gluck-Thaler E."/>
            <person name="Korotkin H.B."/>
            <person name="Matheny P.B."/>
            <person name="Slot J.C."/>
        </authorList>
    </citation>
    <scope>NUCLEOTIDE SEQUENCE [LARGE SCALE GENOMIC DNA]</scope>
    <source>
        <strain evidence="2 3">2631</strain>
    </source>
</reference>
<evidence type="ECO:0000313" key="2">
    <source>
        <dbReference type="EMBL" id="PPQ67793.1"/>
    </source>
</evidence>
<gene>
    <name evidence="2" type="ORF">CVT25_009098</name>
</gene>